<keyword evidence="2" id="KW-1185">Reference proteome</keyword>
<evidence type="ECO:0000313" key="2">
    <source>
        <dbReference type="Proteomes" id="UP000325606"/>
    </source>
</evidence>
<proteinExistence type="predicted"/>
<gene>
    <name evidence="1" type="ORF">F5I99_10390</name>
</gene>
<accession>A0A5J6LEW9</accession>
<dbReference type="Proteomes" id="UP000325606">
    <property type="component" value="Chromosome"/>
</dbReference>
<dbReference type="EMBL" id="CP044222">
    <property type="protein sequence ID" value="QEW06882.1"/>
    <property type="molecule type" value="Genomic_DNA"/>
</dbReference>
<dbReference type="KEGG" id="nik:F5I99_10390"/>
<dbReference type="AlphaFoldDB" id="A0A5J6LEW9"/>
<evidence type="ECO:0000313" key="1">
    <source>
        <dbReference type="EMBL" id="QEW06882.1"/>
    </source>
</evidence>
<sequence>MQKTELFFKNLNIALSTSAKFFLKDVPVISFQDYSDKNSTQINELIDSWFKAMIKDRDMKGISRESTVYDCSGMAVSLYLFLQDTLGIPCHIVIGDMKIFGELEYNTSYEHLYEIINGKPHDKINYHVWVITENYLIIDPTFRLKESEKELFISGKTDAGVCIYNIKKIPDELDYIPMLVGLDLLIRTNQLSPIEFT</sequence>
<name>A0A5J6LEW9_9GAMM</name>
<organism evidence="1 2">
    <name type="scientific">Nitrincola iocasae</name>
    <dbReference type="NCBI Taxonomy" id="2614693"/>
    <lineage>
        <taxon>Bacteria</taxon>
        <taxon>Pseudomonadati</taxon>
        <taxon>Pseudomonadota</taxon>
        <taxon>Gammaproteobacteria</taxon>
        <taxon>Oceanospirillales</taxon>
        <taxon>Oceanospirillaceae</taxon>
        <taxon>Nitrincola</taxon>
    </lineage>
</organism>
<dbReference type="RefSeq" id="WP_151055756.1">
    <property type="nucleotide sequence ID" value="NZ_CP044222.1"/>
</dbReference>
<reference evidence="1 2" key="1">
    <citation type="submission" date="2019-09" db="EMBL/GenBank/DDBJ databases">
        <title>Nitrincola iocasae sp. nov., a bacterium isolated from the sediment collected at a cold seep field in South China Sea.</title>
        <authorList>
            <person name="Zhang H."/>
            <person name="Wang H."/>
            <person name="Li C."/>
        </authorList>
    </citation>
    <scope>NUCLEOTIDE SEQUENCE [LARGE SCALE GENOMIC DNA]</scope>
    <source>
        <strain evidence="1 2">KXZD1103</strain>
    </source>
</reference>
<protein>
    <submittedName>
        <fullName evidence="1">Uncharacterized protein</fullName>
    </submittedName>
</protein>